<evidence type="ECO:0000256" key="2">
    <source>
        <dbReference type="ARBA" id="ARBA00022917"/>
    </source>
</evidence>
<dbReference type="SUPFAM" id="SSF55826">
    <property type="entry name" value="YbaK/ProRS associated domain"/>
    <property type="match status" value="1"/>
</dbReference>
<reference evidence="6 7" key="1">
    <citation type="submission" date="2015-07" db="EMBL/GenBank/DDBJ databases">
        <title>Whole genome sequence of Herpetosiphon geysericola DSM 7119.</title>
        <authorList>
            <person name="Hemp J."/>
            <person name="Ward L.M."/>
            <person name="Pace L.A."/>
            <person name="Fischer W.W."/>
        </authorList>
    </citation>
    <scope>NUCLEOTIDE SEQUENCE [LARGE SCALE GENOMIC DNA]</scope>
    <source>
        <strain evidence="6 7">DSM 7119</strain>
    </source>
</reference>
<dbReference type="GO" id="GO:0006412">
    <property type="term" value="P:translation"/>
    <property type="evidence" value="ECO:0007669"/>
    <property type="project" value="UniProtKB-KW"/>
</dbReference>
<dbReference type="PIRSF" id="PIRSF006181">
    <property type="entry name" value="EbsC_YbaK"/>
    <property type="match status" value="1"/>
</dbReference>
<dbReference type="CDD" id="cd00002">
    <property type="entry name" value="YbaK_deacylase"/>
    <property type="match status" value="1"/>
</dbReference>
<accession>A0A0P6Z241</accession>
<dbReference type="InterPro" id="IPR007214">
    <property type="entry name" value="YbaK/aa-tRNA-synth-assoc-dom"/>
</dbReference>
<dbReference type="PANTHER" id="PTHR30411">
    <property type="entry name" value="CYTOPLASMIC PROTEIN"/>
    <property type="match status" value="1"/>
</dbReference>
<dbReference type="PANTHER" id="PTHR30411:SF0">
    <property type="entry name" value="CYS-TRNA(PRO)_CYS-TRNA(CYS) DEACYLASE YBAK"/>
    <property type="match status" value="1"/>
</dbReference>
<evidence type="ECO:0000256" key="3">
    <source>
        <dbReference type="ARBA" id="ARBA00023239"/>
    </source>
</evidence>
<dbReference type="InterPro" id="IPR036754">
    <property type="entry name" value="YbaK/aa-tRNA-synt-asso_dom_sf"/>
</dbReference>
<dbReference type="Gene3D" id="3.90.960.10">
    <property type="entry name" value="YbaK/aminoacyl-tRNA synthetase-associated domain"/>
    <property type="match status" value="1"/>
</dbReference>
<dbReference type="Proteomes" id="UP000050277">
    <property type="component" value="Unassembled WGS sequence"/>
</dbReference>
<dbReference type="OrthoDB" id="9809296at2"/>
<dbReference type="EMBL" id="LGKP01000007">
    <property type="protein sequence ID" value="KPL91230.1"/>
    <property type="molecule type" value="Genomic_DNA"/>
</dbReference>
<dbReference type="STRING" id="70996.SE18_03565"/>
<keyword evidence="2 4" id="KW-0648">Protein biosynthesis</keyword>
<dbReference type="GO" id="GO:0016829">
    <property type="term" value="F:lyase activity"/>
    <property type="evidence" value="ECO:0007669"/>
    <property type="project" value="UniProtKB-KW"/>
</dbReference>
<organism evidence="6 7">
    <name type="scientific">Herpetosiphon geysericola</name>
    <dbReference type="NCBI Taxonomy" id="70996"/>
    <lineage>
        <taxon>Bacteria</taxon>
        <taxon>Bacillati</taxon>
        <taxon>Chloroflexota</taxon>
        <taxon>Chloroflexia</taxon>
        <taxon>Herpetosiphonales</taxon>
        <taxon>Herpetosiphonaceae</taxon>
        <taxon>Herpetosiphon</taxon>
    </lineage>
</organism>
<evidence type="ECO:0000256" key="4">
    <source>
        <dbReference type="PIRNR" id="PIRNR006181"/>
    </source>
</evidence>
<comment type="similarity">
    <text evidence="1 4">Belongs to the prolyl-tRNA editing family. YbaK/EbsC subfamily.</text>
</comment>
<name>A0A0P6Z241_9CHLR</name>
<dbReference type="GO" id="GO:0002161">
    <property type="term" value="F:aminoacyl-tRNA deacylase activity"/>
    <property type="evidence" value="ECO:0007669"/>
    <property type="project" value="InterPro"/>
</dbReference>
<evidence type="ECO:0000313" key="6">
    <source>
        <dbReference type="EMBL" id="KPL91230.1"/>
    </source>
</evidence>
<dbReference type="InterPro" id="IPR004369">
    <property type="entry name" value="Prolyl-tRNA_editing_YbaK/EbsC"/>
</dbReference>
<dbReference type="EC" id="4.2.-.-" evidence="4"/>
<feature type="domain" description="YbaK/aminoacyl-tRNA synthetase-associated" evidence="5">
    <location>
        <begin position="29"/>
        <end position="144"/>
    </location>
</feature>
<comment type="caution">
    <text evidence="6">The sequence shown here is derived from an EMBL/GenBank/DDBJ whole genome shotgun (WGS) entry which is preliminary data.</text>
</comment>
<dbReference type="AlphaFoldDB" id="A0A0P6Z241"/>
<keyword evidence="7" id="KW-1185">Reference proteome</keyword>
<evidence type="ECO:0000313" key="7">
    <source>
        <dbReference type="Proteomes" id="UP000050277"/>
    </source>
</evidence>
<dbReference type="RefSeq" id="WP_083469697.1">
    <property type="nucleotide sequence ID" value="NZ_LGKP01000007.1"/>
</dbReference>
<protein>
    <recommendedName>
        <fullName evidence="4">Cys-tRNA(Pro)/Cys-tRNA(Cys) deacylase</fullName>
        <ecNumber evidence="4">4.2.-.-</ecNumber>
    </recommendedName>
</protein>
<evidence type="ECO:0000256" key="1">
    <source>
        <dbReference type="ARBA" id="ARBA00009798"/>
    </source>
</evidence>
<proteinExistence type="inferred from homology"/>
<dbReference type="Pfam" id="PF04073">
    <property type="entry name" value="tRNA_edit"/>
    <property type="match status" value="1"/>
</dbReference>
<evidence type="ECO:0000259" key="5">
    <source>
        <dbReference type="Pfam" id="PF04073"/>
    </source>
</evidence>
<gene>
    <name evidence="6" type="ORF">SE18_03565</name>
</gene>
<sequence>MMGTRTRATDVMCRVTSDFELLSFEATEFTAEEAATKLNLPLNMLFKTLLVKGEKKGYVLAVVPSNHHLSLKKLADAIGDKRVEMAPIEELTRLTGYLKGGVSPLGTRRAMPVVLDFSAFQHPRISLSAGQRGLQMLVAPSHLQQAAKAQVADISDDQS</sequence>
<keyword evidence="3 4" id="KW-0456">Lyase</keyword>